<dbReference type="RefSeq" id="WP_041159914.1">
    <property type="nucleotide sequence ID" value="NZ_JXQB01000001.1"/>
</dbReference>
<feature type="compositionally biased region" description="Pro residues" evidence="1">
    <location>
        <begin position="338"/>
        <end position="358"/>
    </location>
</feature>
<keyword evidence="3" id="KW-0449">Lipoprotein</keyword>
<evidence type="ECO:0000313" key="3">
    <source>
        <dbReference type="EMBL" id="KIM14236.1"/>
    </source>
</evidence>
<protein>
    <submittedName>
        <fullName evidence="3">Lipoprotein</fullName>
    </submittedName>
</protein>
<comment type="caution">
    <text evidence="3">The sequence shown here is derived from an EMBL/GenBank/DDBJ whole genome shotgun (WGS) entry which is preliminary data.</text>
</comment>
<evidence type="ECO:0000256" key="1">
    <source>
        <dbReference type="SAM" id="MobiDB-lite"/>
    </source>
</evidence>
<evidence type="ECO:0000256" key="2">
    <source>
        <dbReference type="SAM" id="SignalP"/>
    </source>
</evidence>
<feature type="chain" id="PRO_5002160634" evidence="2">
    <location>
        <begin position="22"/>
        <end position="358"/>
    </location>
</feature>
<sequence>MKRLLSIFACTFVVLTSTSFAISCKTSDKQYQEFEDLINQSKNRTMILYLGANDNKSAKSFEQGLEELTQTNSLDQAIKKINDTITTDATNFIYKFKNNLNWNSTTNHTTVLNNVDVKKDKNSKTKKERWIIDEKKSSNNNQIFKNMTNDVVIKNLKYDSDDEIWNKGLTSKILNEYLVKNWAKAFYGETSSSFSKNNNTVTEKVEKLQEKVKSLKGPLFLVIRDKMFYGIVSGFETFSKQDQKNATKTIDNFTNGSEIRKDVFDKWVNYLKQSIEMYDVVKLLQDSDPIITPKTDWKYQGLDKVEEKKQDKKSNTNISEKKEEEKKEEKDKNSSSQPPTPTPVPAPAPAPGPATPAK</sequence>
<accession>A0A0C3A409</accession>
<name>A0A0C3A409_MYCCA</name>
<feature type="signal peptide" evidence="2">
    <location>
        <begin position="1"/>
        <end position="21"/>
    </location>
</feature>
<dbReference type="EMBL" id="JXQB01000001">
    <property type="protein sequence ID" value="KIM14236.1"/>
    <property type="molecule type" value="Genomic_DNA"/>
</dbReference>
<evidence type="ECO:0000313" key="4">
    <source>
        <dbReference type="Proteomes" id="UP000031975"/>
    </source>
</evidence>
<dbReference type="PROSITE" id="PS51257">
    <property type="entry name" value="PROKAR_LIPOPROTEIN"/>
    <property type="match status" value="1"/>
</dbReference>
<keyword evidence="2" id="KW-0732">Signal</keyword>
<feature type="region of interest" description="Disordered" evidence="1">
    <location>
        <begin position="302"/>
        <end position="358"/>
    </location>
</feature>
<reference evidence="3 4" key="1">
    <citation type="submission" date="2015-01" db="EMBL/GenBank/DDBJ databases">
        <title>Draft Genome Sequence of Mycoplasma capricolum subsp. capricolum str. GM508D.</title>
        <authorList>
            <person name="Calcutt M.J."/>
            <person name="Foecking M.F."/>
        </authorList>
    </citation>
    <scope>NUCLEOTIDE SEQUENCE [LARGE SCALE GENOMIC DNA]</scope>
    <source>
        <strain evidence="3 4">GM508D</strain>
    </source>
</reference>
<proteinExistence type="predicted"/>
<dbReference type="Proteomes" id="UP000031975">
    <property type="component" value="Unassembled WGS sequence"/>
</dbReference>
<organism evidence="3 4">
    <name type="scientific">Mycoplasma capricolum subsp. capricolum</name>
    <dbReference type="NCBI Taxonomy" id="40479"/>
    <lineage>
        <taxon>Bacteria</taxon>
        <taxon>Bacillati</taxon>
        <taxon>Mycoplasmatota</taxon>
        <taxon>Mollicutes</taxon>
        <taxon>Mycoplasmataceae</taxon>
        <taxon>Mycoplasma</taxon>
    </lineage>
</organism>
<feature type="compositionally biased region" description="Basic and acidic residues" evidence="1">
    <location>
        <begin position="302"/>
        <end position="333"/>
    </location>
</feature>
<gene>
    <name evidence="3" type="ORF">MCGM508_04180</name>
</gene>
<dbReference type="AlphaFoldDB" id="A0A0C3A409"/>